<reference evidence="8" key="1">
    <citation type="submission" date="2016-06" db="UniProtKB">
        <authorList>
            <consortium name="WormBaseParasite"/>
        </authorList>
    </citation>
    <scope>IDENTIFICATION</scope>
</reference>
<evidence type="ECO:0000256" key="3">
    <source>
        <dbReference type="ARBA" id="ARBA00023274"/>
    </source>
</evidence>
<evidence type="ECO:0000313" key="6">
    <source>
        <dbReference type="EMBL" id="VDP08940.1"/>
    </source>
</evidence>
<dbReference type="Proteomes" id="UP000270296">
    <property type="component" value="Unassembled WGS sequence"/>
</dbReference>
<comment type="similarity">
    <text evidence="1">Belongs to the universal ribosomal protein uL2 family.</text>
</comment>
<gene>
    <name evidence="6" type="ORF">SBAD_LOCUS6005</name>
</gene>
<reference evidence="6 7" key="2">
    <citation type="submission" date="2018-11" db="EMBL/GenBank/DDBJ databases">
        <authorList>
            <consortium name="Pathogen Informatics"/>
        </authorList>
    </citation>
    <scope>NUCLEOTIDE SEQUENCE [LARGE SCALE GENOMIC DNA]</scope>
</reference>
<evidence type="ECO:0000259" key="4">
    <source>
        <dbReference type="SMART" id="SM01382"/>
    </source>
</evidence>
<dbReference type="GO" id="GO:0003723">
    <property type="term" value="F:RNA binding"/>
    <property type="evidence" value="ECO:0007669"/>
    <property type="project" value="TreeGrafter"/>
</dbReference>
<evidence type="ECO:0000256" key="2">
    <source>
        <dbReference type="ARBA" id="ARBA00022980"/>
    </source>
</evidence>
<feature type="domain" description="Large ribosomal subunit protein uL2 RNA-binding" evidence="5">
    <location>
        <begin position="80"/>
        <end position="160"/>
    </location>
</feature>
<feature type="domain" description="Large ribosomal subunit protein uL2 C-terminal" evidence="4">
    <location>
        <begin position="171"/>
        <end position="292"/>
    </location>
</feature>
<dbReference type="GO" id="GO:0005789">
    <property type="term" value="C:endoplasmic reticulum membrane"/>
    <property type="evidence" value="ECO:0007669"/>
    <property type="project" value="InterPro"/>
</dbReference>
<dbReference type="Pfam" id="PF15168">
    <property type="entry name" value="TRIQK"/>
    <property type="match status" value="1"/>
</dbReference>
<proteinExistence type="inferred from homology"/>
<accession>A0A183IQV8</accession>
<dbReference type="PANTHER" id="PTHR13691">
    <property type="entry name" value="RIBOSOMAL PROTEIN L2"/>
    <property type="match status" value="1"/>
</dbReference>
<evidence type="ECO:0000259" key="5">
    <source>
        <dbReference type="SMART" id="SM01383"/>
    </source>
</evidence>
<dbReference type="SUPFAM" id="SSF50249">
    <property type="entry name" value="Nucleic acid-binding proteins"/>
    <property type="match status" value="1"/>
</dbReference>
<dbReference type="InterPro" id="IPR022669">
    <property type="entry name" value="Ribosomal_uL2_C"/>
</dbReference>
<evidence type="ECO:0000313" key="8">
    <source>
        <dbReference type="WBParaSite" id="SBAD_0000624001-mRNA-1"/>
    </source>
</evidence>
<dbReference type="EMBL" id="UZAM01009412">
    <property type="protein sequence ID" value="VDP08940.1"/>
    <property type="molecule type" value="Genomic_DNA"/>
</dbReference>
<dbReference type="GO" id="GO:0032543">
    <property type="term" value="P:mitochondrial translation"/>
    <property type="evidence" value="ECO:0007669"/>
    <property type="project" value="TreeGrafter"/>
</dbReference>
<protein>
    <submittedName>
        <fullName evidence="8">Triple QxxK/R motif-containing protein</fullName>
    </submittedName>
</protein>
<dbReference type="InterPro" id="IPR014722">
    <property type="entry name" value="Rib_uL2_dom2"/>
</dbReference>
<dbReference type="InterPro" id="IPR002171">
    <property type="entry name" value="Ribosomal_uL2"/>
</dbReference>
<dbReference type="SUPFAM" id="SSF50104">
    <property type="entry name" value="Translation proteins SH3-like domain"/>
    <property type="match status" value="1"/>
</dbReference>
<dbReference type="InterPro" id="IPR024842">
    <property type="entry name" value="TRIQK"/>
</dbReference>
<dbReference type="Gene3D" id="2.40.50.140">
    <property type="entry name" value="Nucleic acid-binding proteins"/>
    <property type="match status" value="1"/>
</dbReference>
<evidence type="ECO:0000313" key="7">
    <source>
        <dbReference type="Proteomes" id="UP000270296"/>
    </source>
</evidence>
<name>A0A183IQV8_9BILA</name>
<dbReference type="SMART" id="SM01383">
    <property type="entry name" value="Ribosomal_L2"/>
    <property type="match status" value="1"/>
</dbReference>
<evidence type="ECO:0000256" key="1">
    <source>
        <dbReference type="ARBA" id="ARBA00005636"/>
    </source>
</evidence>
<dbReference type="PANTHER" id="PTHR13691:SF73">
    <property type="entry name" value="LARGE RIBOSOMAL SUBUNIT PROTEIN UL2M"/>
    <property type="match status" value="1"/>
</dbReference>
<keyword evidence="3" id="KW-0687">Ribonucleoprotein</keyword>
<dbReference type="GO" id="GO:0005762">
    <property type="term" value="C:mitochondrial large ribosomal subunit"/>
    <property type="evidence" value="ECO:0007669"/>
    <property type="project" value="TreeGrafter"/>
</dbReference>
<keyword evidence="2" id="KW-0689">Ribosomal protein</keyword>
<organism evidence="8">
    <name type="scientific">Soboliphyme baturini</name>
    <dbReference type="NCBI Taxonomy" id="241478"/>
    <lineage>
        <taxon>Eukaryota</taxon>
        <taxon>Metazoa</taxon>
        <taxon>Ecdysozoa</taxon>
        <taxon>Nematoda</taxon>
        <taxon>Enoplea</taxon>
        <taxon>Dorylaimia</taxon>
        <taxon>Dioctophymatida</taxon>
        <taxon>Dioctophymatoidea</taxon>
        <taxon>Soboliphymatidae</taxon>
        <taxon>Soboliphyme</taxon>
    </lineage>
</organism>
<dbReference type="Gene3D" id="2.30.30.30">
    <property type="match status" value="1"/>
</dbReference>
<dbReference type="AlphaFoldDB" id="A0A183IQV8"/>
<dbReference type="OrthoDB" id="268576at2759"/>
<dbReference type="Pfam" id="PF03947">
    <property type="entry name" value="Ribosomal_L2_C"/>
    <property type="match status" value="1"/>
</dbReference>
<dbReference type="Pfam" id="PF00181">
    <property type="entry name" value="Ribosomal_L2_N"/>
    <property type="match status" value="1"/>
</dbReference>
<dbReference type="WBParaSite" id="SBAD_0000624001-mRNA-1">
    <property type="protein sequence ID" value="SBAD_0000624001-mRNA-1"/>
    <property type="gene ID" value="SBAD_0000624001"/>
</dbReference>
<dbReference type="InterPro" id="IPR022666">
    <property type="entry name" value="Ribosomal_uL2_RNA-bd_dom"/>
</dbReference>
<dbReference type="InterPro" id="IPR012340">
    <property type="entry name" value="NA-bd_OB-fold"/>
</dbReference>
<dbReference type="InterPro" id="IPR008991">
    <property type="entry name" value="Translation_prot_SH3-like_sf"/>
</dbReference>
<sequence>MRRTLLSCIASLSVKTSTVKCFTTDATDLAIRLCAPSQVSYVSRRFLPKRKPLPQYKYDYSVLDDRPYTHKPLYLPRLGGRDPATGRKVNQHVGGGYKFEFTWISFDRVGPTDGTFYDERVLEVRCDPIETAHVALVAGSRGRRWILATENMKAGDLIRTTCTIPKMPVKGKEGDSWPVGALVAGTMVNCVELYPGEGKDYLVAKNAGTFVTITRKINDMVVIQLQSKAELCIKPECMATVGRLSNLDYRKLEWGSIHMKRRFGIKQASGLWHRKDGYAGRKIKPVPPMRVIDSVKKQEGMGRKDAAASGYSLPIDQYRKQIGRHQTKRARSDVKIMKQRSAQKKLNLKSIKYGLLVQVPWQNYTVEMELNYWGSKSTSMSSINSTANQDSSPPFS</sequence>
<dbReference type="SMART" id="SM01382">
    <property type="entry name" value="Ribosomal_L2_C"/>
    <property type="match status" value="1"/>
</dbReference>
<keyword evidence="7" id="KW-1185">Reference proteome</keyword>
<dbReference type="GO" id="GO:0003735">
    <property type="term" value="F:structural constituent of ribosome"/>
    <property type="evidence" value="ECO:0007669"/>
    <property type="project" value="InterPro"/>
</dbReference>